<dbReference type="Proteomes" id="UP001597044">
    <property type="component" value="Unassembled WGS sequence"/>
</dbReference>
<evidence type="ECO:0000313" key="2">
    <source>
        <dbReference type="Proteomes" id="UP001597044"/>
    </source>
</evidence>
<name>A0ABW3HEF6_9GAMM</name>
<dbReference type="RefSeq" id="WP_340676400.1">
    <property type="nucleotide sequence ID" value="NZ_JBHTIT010000001.1"/>
</dbReference>
<sequence length="78" mass="8088">MLSLFLISFVVIVLVVVGMAVGVMGGREPIKGSCGGLNRLGMRDGECPICGDNPALCETEPAARTITKTAAELGRPAR</sequence>
<organism evidence="1 2">
    <name type="scientific">Paraperlucidibaca wandonensis</name>
    <dbReference type="NCBI Taxonomy" id="1268273"/>
    <lineage>
        <taxon>Bacteria</taxon>
        <taxon>Pseudomonadati</taxon>
        <taxon>Pseudomonadota</taxon>
        <taxon>Gammaproteobacteria</taxon>
        <taxon>Moraxellales</taxon>
        <taxon>Moraxellaceae</taxon>
        <taxon>Paraperlucidibaca</taxon>
    </lineage>
</organism>
<dbReference type="EMBL" id="JBHTIT010000001">
    <property type="protein sequence ID" value="MFD0949843.1"/>
    <property type="molecule type" value="Genomic_DNA"/>
</dbReference>
<evidence type="ECO:0000313" key="1">
    <source>
        <dbReference type="EMBL" id="MFD0949843.1"/>
    </source>
</evidence>
<dbReference type="PANTHER" id="PTHR40691">
    <property type="entry name" value="(NA+)-NQR MATURATION NQRM"/>
    <property type="match status" value="1"/>
</dbReference>
<dbReference type="InterPro" id="IPR007495">
    <property type="entry name" value="NqrM"/>
</dbReference>
<keyword evidence="2" id="KW-1185">Reference proteome</keyword>
<proteinExistence type="predicted"/>
<reference evidence="2" key="1">
    <citation type="journal article" date="2019" name="Int. J. Syst. Evol. Microbiol.">
        <title>The Global Catalogue of Microorganisms (GCM) 10K type strain sequencing project: providing services to taxonomists for standard genome sequencing and annotation.</title>
        <authorList>
            <consortium name="The Broad Institute Genomics Platform"/>
            <consortium name="The Broad Institute Genome Sequencing Center for Infectious Disease"/>
            <person name="Wu L."/>
            <person name="Ma J."/>
        </authorList>
    </citation>
    <scope>NUCLEOTIDE SEQUENCE [LARGE SCALE GENOMIC DNA]</scope>
    <source>
        <strain evidence="2">CCUG 63419</strain>
    </source>
</reference>
<gene>
    <name evidence="1" type="primary">nqrM</name>
    <name evidence="1" type="ORF">ACFQ0F_05495</name>
</gene>
<comment type="caution">
    <text evidence="1">The sequence shown here is derived from an EMBL/GenBank/DDBJ whole genome shotgun (WGS) entry which is preliminary data.</text>
</comment>
<dbReference type="Pfam" id="PF04400">
    <property type="entry name" value="NqrM"/>
    <property type="match status" value="1"/>
</dbReference>
<dbReference type="PANTHER" id="PTHR40691:SF3">
    <property type="entry name" value="(NA+)-NQR MATURATION NQRM"/>
    <property type="match status" value="1"/>
</dbReference>
<accession>A0ABW3HEF6</accession>
<protein>
    <submittedName>
        <fullName evidence="1">(Na+)-NQR maturation NqrM</fullName>
    </submittedName>
</protein>